<dbReference type="PANTHER" id="PTHR47478">
    <property type="match status" value="1"/>
</dbReference>
<sequence>MNYDTLLFDIDDTLLDFKAAEEAALSSLFEELAVAPSLEVKQNYKQMNQGFWRDHESGLLSRQDLLNNRFRIFFEQYGRKVDGPKTEARYRHYLNQGYQLMNNSLEVVEKLSQKKELYVVTNGVSETQHQRLAKSGLAPFFKKVFISEEMGVNKPMKEFFDIVFSEVPTIDKTKTVIIGDSLTSDIKGGQVAGIDTIWMNPKRIVSTDIKPTFEIKQLTDLYQILEDF</sequence>
<dbReference type="STRING" id="249189.RV04_GL002034"/>
<dbReference type="EMBL" id="JXKQ01000005">
    <property type="protein sequence ID" value="OJG45745.1"/>
    <property type="molecule type" value="Genomic_DNA"/>
</dbReference>
<dbReference type="SFLD" id="SFLDG01129">
    <property type="entry name" value="C1.5:_HAD__Beta-PGM__Phosphata"/>
    <property type="match status" value="1"/>
</dbReference>
<evidence type="ECO:0000313" key="1">
    <source>
        <dbReference type="EMBL" id="OJG45745.1"/>
    </source>
</evidence>
<reference evidence="1 2" key="1">
    <citation type="submission" date="2014-12" db="EMBL/GenBank/DDBJ databases">
        <title>Draft genome sequences of 29 type strains of Enterococci.</title>
        <authorList>
            <person name="Zhong Z."/>
            <person name="Sun Z."/>
            <person name="Liu W."/>
            <person name="Zhang W."/>
            <person name="Zhang H."/>
        </authorList>
    </citation>
    <scope>NUCLEOTIDE SEQUENCE [LARGE SCALE GENOMIC DNA]</scope>
    <source>
        <strain evidence="1 2">DSM 17122</strain>
    </source>
</reference>
<dbReference type="InterPro" id="IPR023198">
    <property type="entry name" value="PGP-like_dom2"/>
</dbReference>
<dbReference type="OrthoDB" id="9802350at2"/>
<dbReference type="Proteomes" id="UP000182077">
    <property type="component" value="Unassembled WGS sequence"/>
</dbReference>
<organism evidence="1 2">
    <name type="scientific">Enterococcus hermanniensis</name>
    <dbReference type="NCBI Taxonomy" id="249189"/>
    <lineage>
        <taxon>Bacteria</taxon>
        <taxon>Bacillati</taxon>
        <taxon>Bacillota</taxon>
        <taxon>Bacilli</taxon>
        <taxon>Lactobacillales</taxon>
        <taxon>Enterococcaceae</taxon>
        <taxon>Enterococcus</taxon>
    </lineage>
</organism>
<proteinExistence type="predicted"/>
<dbReference type="InterPro" id="IPR052550">
    <property type="entry name" value="Pyrimidine_5'-ntase_YjjG"/>
</dbReference>
<dbReference type="InterPro" id="IPR036412">
    <property type="entry name" value="HAD-like_sf"/>
</dbReference>
<dbReference type="Pfam" id="PF13419">
    <property type="entry name" value="HAD_2"/>
    <property type="match status" value="1"/>
</dbReference>
<keyword evidence="1" id="KW-0378">Hydrolase</keyword>
<protein>
    <submittedName>
        <fullName evidence="1">TIGR02254 family HAD hydrolase</fullName>
    </submittedName>
</protein>
<accession>A0A1L8TN29</accession>
<dbReference type="SUPFAM" id="SSF56784">
    <property type="entry name" value="HAD-like"/>
    <property type="match status" value="1"/>
</dbReference>
<dbReference type="NCBIfam" id="TIGR02254">
    <property type="entry name" value="YjjG_YfnB"/>
    <property type="match status" value="1"/>
</dbReference>
<dbReference type="GO" id="GO:0008253">
    <property type="term" value="F:5'-nucleotidase activity"/>
    <property type="evidence" value="ECO:0007669"/>
    <property type="project" value="InterPro"/>
</dbReference>
<dbReference type="PANTHER" id="PTHR47478:SF1">
    <property type="entry name" value="PYRIMIDINE 5'-NUCLEOTIDASE YJJG"/>
    <property type="match status" value="1"/>
</dbReference>
<dbReference type="InterPro" id="IPR006439">
    <property type="entry name" value="HAD-SF_hydro_IA"/>
</dbReference>
<name>A0A1L8TN29_9ENTE</name>
<dbReference type="SFLD" id="SFLDS00003">
    <property type="entry name" value="Haloacid_Dehalogenase"/>
    <property type="match status" value="1"/>
</dbReference>
<comment type="caution">
    <text evidence="1">The sequence shown here is derived from an EMBL/GenBank/DDBJ whole genome shotgun (WGS) entry which is preliminary data.</text>
</comment>
<keyword evidence="2" id="KW-1185">Reference proteome</keyword>
<gene>
    <name evidence="1" type="ORF">RV04_GL002034</name>
</gene>
<dbReference type="AlphaFoldDB" id="A0A1L8TN29"/>
<dbReference type="InterPro" id="IPR041492">
    <property type="entry name" value="HAD_2"/>
</dbReference>
<dbReference type="NCBIfam" id="TIGR01549">
    <property type="entry name" value="HAD-SF-IA-v1"/>
    <property type="match status" value="1"/>
</dbReference>
<evidence type="ECO:0000313" key="2">
    <source>
        <dbReference type="Proteomes" id="UP000182077"/>
    </source>
</evidence>
<dbReference type="Gene3D" id="1.10.150.240">
    <property type="entry name" value="Putative phosphatase, domain 2"/>
    <property type="match status" value="1"/>
</dbReference>
<dbReference type="RefSeq" id="WP_071857897.1">
    <property type="nucleotide sequence ID" value="NZ_JBHSHK010000023.1"/>
</dbReference>
<dbReference type="InterPro" id="IPR023214">
    <property type="entry name" value="HAD_sf"/>
</dbReference>
<dbReference type="InterPro" id="IPR011951">
    <property type="entry name" value="HAD-SF_hydro_IA_YjjG/PynA"/>
</dbReference>
<dbReference type="Gene3D" id="3.40.50.1000">
    <property type="entry name" value="HAD superfamily/HAD-like"/>
    <property type="match status" value="1"/>
</dbReference>